<dbReference type="AlphaFoldDB" id="A0A7G2CAK4"/>
<feature type="domain" description="J" evidence="1">
    <location>
        <begin position="430"/>
        <end position="500"/>
    </location>
</feature>
<dbReference type="InterPro" id="IPR026894">
    <property type="entry name" value="DnaJ_X"/>
</dbReference>
<accession>A0A7G2CAK4</accession>
<dbReference type="PROSITE" id="PS50076">
    <property type="entry name" value="DNAJ_2"/>
    <property type="match status" value="1"/>
</dbReference>
<dbReference type="OrthoDB" id="10250354at2759"/>
<dbReference type="InterPro" id="IPR018253">
    <property type="entry name" value="DnaJ_domain_CS"/>
</dbReference>
<proteinExistence type="predicted"/>
<name>A0A7G2CAK4_9TRYP</name>
<dbReference type="PANTHER" id="PTHR44094:SF9">
    <property type="entry name" value="PROTEIN DNAJ, PUTATIVE-RELATED"/>
    <property type="match status" value="1"/>
</dbReference>
<evidence type="ECO:0000313" key="3">
    <source>
        <dbReference type="Proteomes" id="UP000515908"/>
    </source>
</evidence>
<dbReference type="InterPro" id="IPR001623">
    <property type="entry name" value="DnaJ_domain"/>
</dbReference>
<sequence length="855" mass="96706">MRRPTHIFLPATVSLSRSFTSCKTLLQKKKEEEPHMKMIYSSHFVRNSGDKHSFGIKRYQMTKEEEVEQDKLLEEEEFAYLQETAGEGYYYLPFLYKVSLRAGALEKEKERIRFILQQRKQLTIDRKGGSVLGTPTRPDKVLANIMRNRRSAAADVNSSSSKISLTSPPTEAELFPYANWRGTCASLLRPFYTRQTAVSPEESGGNTSLATLTEDVDFLRKTKKLYAVNYYSRMHMVPKKHILSACYTVCWNAAIGVWNAAGSVICFTVRGIRPMATNGKGEGEAPVEGGVLVRAAKGFFQGCSYGCYFLYVGVVVSPVLHLPLGLVNTVYCCINFFTSNLFFDALSGRFQRVSVIDHYYFRRELQLRKRLIRAVGRQEFQRRHMKSEKKWEERMAAMGFSLEEAREKLKEKIGGKKTTQTKKKKAALENPYTVLNVSKNATAQQVKKQYKKLAMVYHPDVVSDLPPDQQNESKRKFQEISTAYQVLSNPEKRRAYDRAGASGLEMHETQHGAFASRTPEEIVQGIFGGEGFKLLFLGEVYRSHWSLRMEAQVNVSIAELEELQTIRTRQMAVQLASILDVHAKRPTTPYVPRNAPAAKSRVVHKVQMSGLPDTLFQSRGHRGATAQAKTDGAKLSPELKEEMLKELGDTGSKAAMSKPTSPFELTPGSNDYNCFSRDFEDRVDKMVDYLCTACFGPELAYELGEAYIVAAQRFLHIRPFYSTKLHVLRKIGTGMDRIFDAFTMKAMREKDADGNALAADVVARKMMAEYITMEFDSVVADMNVILKNVTQIVCNDCGESDPDVLKKRAYALWYLGDRLMKKGKKWAADKDDVEMMAYLQQAATSIASTSRPPEF</sequence>
<organism evidence="2 3">
    <name type="scientific">Angomonas deanei</name>
    <dbReference type="NCBI Taxonomy" id="59799"/>
    <lineage>
        <taxon>Eukaryota</taxon>
        <taxon>Discoba</taxon>
        <taxon>Euglenozoa</taxon>
        <taxon>Kinetoplastea</taxon>
        <taxon>Metakinetoplastina</taxon>
        <taxon>Trypanosomatida</taxon>
        <taxon>Trypanosomatidae</taxon>
        <taxon>Strigomonadinae</taxon>
        <taxon>Angomonas</taxon>
    </lineage>
</organism>
<evidence type="ECO:0000313" key="2">
    <source>
        <dbReference type="EMBL" id="CAD2215052.1"/>
    </source>
</evidence>
<dbReference type="PANTHER" id="PTHR44094">
    <property type="entry name" value="DNAJ HEAT SHOCK N-TERMINAL DOMAIN-CONTAINING PROTEIN"/>
    <property type="match status" value="1"/>
</dbReference>
<reference evidence="2 3" key="1">
    <citation type="submission" date="2020-08" db="EMBL/GenBank/DDBJ databases">
        <authorList>
            <person name="Newling K."/>
            <person name="Davey J."/>
            <person name="Forrester S."/>
        </authorList>
    </citation>
    <scope>NUCLEOTIDE SEQUENCE [LARGE SCALE GENOMIC DNA]</scope>
    <source>
        <strain evidence="3">Crithidia deanei Carvalho (ATCC PRA-265)</strain>
    </source>
</reference>
<protein>
    <submittedName>
        <fullName evidence="2">DnaJ domain containing protein, putative</fullName>
    </submittedName>
</protein>
<evidence type="ECO:0000259" key="1">
    <source>
        <dbReference type="PROSITE" id="PS50076"/>
    </source>
</evidence>
<dbReference type="Pfam" id="PF00226">
    <property type="entry name" value="DnaJ"/>
    <property type="match status" value="1"/>
</dbReference>
<dbReference type="Pfam" id="PF14308">
    <property type="entry name" value="DnaJ-X"/>
    <property type="match status" value="1"/>
</dbReference>
<dbReference type="VEuPathDB" id="TriTrypDB:ADEAN_000250500"/>
<dbReference type="Proteomes" id="UP000515908">
    <property type="component" value="Chromosome 04"/>
</dbReference>
<dbReference type="InterPro" id="IPR052423">
    <property type="entry name" value="EMIR"/>
</dbReference>
<dbReference type="InterPro" id="IPR036869">
    <property type="entry name" value="J_dom_sf"/>
</dbReference>
<dbReference type="SMART" id="SM00271">
    <property type="entry name" value="DnaJ"/>
    <property type="match status" value="1"/>
</dbReference>
<dbReference type="PROSITE" id="PS00636">
    <property type="entry name" value="DNAJ_1"/>
    <property type="match status" value="1"/>
</dbReference>
<dbReference type="SUPFAM" id="SSF46565">
    <property type="entry name" value="Chaperone J-domain"/>
    <property type="match status" value="1"/>
</dbReference>
<dbReference type="CDD" id="cd06257">
    <property type="entry name" value="DnaJ"/>
    <property type="match status" value="1"/>
</dbReference>
<dbReference type="PRINTS" id="PR00625">
    <property type="entry name" value="JDOMAIN"/>
</dbReference>
<keyword evidence="3" id="KW-1185">Reference proteome</keyword>
<dbReference type="EMBL" id="LR877148">
    <property type="protein sequence ID" value="CAD2215052.1"/>
    <property type="molecule type" value="Genomic_DNA"/>
</dbReference>
<dbReference type="Gene3D" id="1.10.287.110">
    <property type="entry name" value="DnaJ domain"/>
    <property type="match status" value="1"/>
</dbReference>
<gene>
    <name evidence="2" type="ORF">ADEAN_000250500</name>
</gene>